<proteinExistence type="predicted"/>
<evidence type="ECO:0000313" key="4">
    <source>
        <dbReference type="Proteomes" id="UP001596337"/>
    </source>
</evidence>
<dbReference type="InterPro" id="IPR015797">
    <property type="entry name" value="NUDIX_hydrolase-like_dom_sf"/>
</dbReference>
<dbReference type="InterPro" id="IPR000086">
    <property type="entry name" value="NUDIX_hydrolase_dom"/>
</dbReference>
<dbReference type="SUPFAM" id="SSF55811">
    <property type="entry name" value="Nudix"/>
    <property type="match status" value="1"/>
</dbReference>
<reference evidence="4" key="1">
    <citation type="journal article" date="2019" name="Int. J. Syst. Evol. Microbiol.">
        <title>The Global Catalogue of Microorganisms (GCM) 10K type strain sequencing project: providing services to taxonomists for standard genome sequencing and annotation.</title>
        <authorList>
            <consortium name="The Broad Institute Genomics Platform"/>
            <consortium name="The Broad Institute Genome Sequencing Center for Infectious Disease"/>
            <person name="Wu L."/>
            <person name="Ma J."/>
        </authorList>
    </citation>
    <scope>NUCLEOTIDE SEQUENCE [LARGE SCALE GENOMIC DNA]</scope>
    <source>
        <strain evidence="4">KCTC 32255</strain>
    </source>
</reference>
<dbReference type="CDD" id="cd04692">
    <property type="entry name" value="NUDIX_Hydrolase"/>
    <property type="match status" value="1"/>
</dbReference>
<dbReference type="EMBL" id="JBHSXX010000001">
    <property type="protein sequence ID" value="MFC6871719.1"/>
    <property type="molecule type" value="Genomic_DNA"/>
</dbReference>
<evidence type="ECO:0000259" key="2">
    <source>
        <dbReference type="PROSITE" id="PS51462"/>
    </source>
</evidence>
<dbReference type="RefSeq" id="WP_390221129.1">
    <property type="nucleotide sequence ID" value="NZ_JBHSXX010000001.1"/>
</dbReference>
<accession>A0ABW2CB02</accession>
<organism evidence="3 4">
    <name type="scientific">Haloechinothrix salitolerans</name>
    <dbReference type="NCBI Taxonomy" id="926830"/>
    <lineage>
        <taxon>Bacteria</taxon>
        <taxon>Bacillati</taxon>
        <taxon>Actinomycetota</taxon>
        <taxon>Actinomycetes</taxon>
        <taxon>Pseudonocardiales</taxon>
        <taxon>Pseudonocardiaceae</taxon>
        <taxon>Haloechinothrix</taxon>
    </lineage>
</organism>
<comment type="caution">
    <text evidence="3">The sequence shown here is derived from an EMBL/GenBank/DDBJ whole genome shotgun (WGS) entry which is preliminary data.</text>
</comment>
<sequence length="225" mass="25157">MKPIDIFNDRYEHLGTEDKKEAHRQGLWHRTFSALALNPITRRIMLQKKAPGRYSFDRPDYADITVGGHYHAGETIPDGIREVHEELGLDIEYADLHPIGLRQTAVTLAPDYIEREFQHWHLLPLGIDLDAIPLADAEVSGLVDLDIDDAIALAEGAGDSVPARYATRTGTGLTYHEENSRVPTSSRTSSRSTSYTCASSLPRVDTARVNDDTSTGDRRHRWLSP</sequence>
<feature type="region of interest" description="Disordered" evidence="1">
    <location>
        <begin position="172"/>
        <end position="198"/>
    </location>
</feature>
<feature type="domain" description="Nudix hydrolase" evidence="2">
    <location>
        <begin position="27"/>
        <end position="168"/>
    </location>
</feature>
<evidence type="ECO:0000256" key="1">
    <source>
        <dbReference type="SAM" id="MobiDB-lite"/>
    </source>
</evidence>
<dbReference type="Proteomes" id="UP001596337">
    <property type="component" value="Unassembled WGS sequence"/>
</dbReference>
<protein>
    <submittedName>
        <fullName evidence="3">NUDIX domain-containing protein</fullName>
    </submittedName>
</protein>
<name>A0ABW2CB02_9PSEU</name>
<keyword evidence="4" id="KW-1185">Reference proteome</keyword>
<gene>
    <name evidence="3" type="ORF">ACFQGD_31820</name>
</gene>
<evidence type="ECO:0000313" key="3">
    <source>
        <dbReference type="EMBL" id="MFC6871719.1"/>
    </source>
</evidence>
<dbReference type="Pfam" id="PF00293">
    <property type="entry name" value="NUDIX"/>
    <property type="match status" value="1"/>
</dbReference>
<dbReference type="PROSITE" id="PS51462">
    <property type="entry name" value="NUDIX"/>
    <property type="match status" value="1"/>
</dbReference>
<feature type="compositionally biased region" description="Low complexity" evidence="1">
    <location>
        <begin position="181"/>
        <end position="198"/>
    </location>
</feature>
<dbReference type="Gene3D" id="3.90.79.10">
    <property type="entry name" value="Nucleoside Triphosphate Pyrophosphohydrolase"/>
    <property type="match status" value="1"/>
</dbReference>